<dbReference type="GeneID" id="301037226"/>
<dbReference type="Pfam" id="PF13520">
    <property type="entry name" value="AA_permease_2"/>
    <property type="match status" value="1"/>
</dbReference>
<dbReference type="InterPro" id="IPR050367">
    <property type="entry name" value="APC_superfamily"/>
</dbReference>
<organism evidence="11 12">
    <name type="scientific">Pseudomonas capeferrum</name>
    <dbReference type="NCBI Taxonomy" id="1495066"/>
    <lineage>
        <taxon>Bacteria</taxon>
        <taxon>Pseudomonadati</taxon>
        <taxon>Pseudomonadota</taxon>
        <taxon>Gammaproteobacteria</taxon>
        <taxon>Pseudomonadales</taxon>
        <taxon>Pseudomonadaceae</taxon>
        <taxon>Pseudomonas</taxon>
    </lineage>
</organism>
<feature type="transmembrane region" description="Helical" evidence="10">
    <location>
        <begin position="203"/>
        <end position="221"/>
    </location>
</feature>
<dbReference type="NCBIfam" id="TIGR03810">
    <property type="entry name" value="arg_ornith_anti"/>
    <property type="match status" value="1"/>
</dbReference>
<feature type="transmembrane region" description="Helical" evidence="10">
    <location>
        <begin position="233"/>
        <end position="257"/>
    </location>
</feature>
<keyword evidence="7 10" id="KW-1133">Transmembrane helix</keyword>
<feature type="transmembrane region" description="Helical" evidence="10">
    <location>
        <begin position="35"/>
        <end position="60"/>
    </location>
</feature>
<feature type="transmembrane region" description="Helical" evidence="10">
    <location>
        <begin position="449"/>
        <end position="469"/>
    </location>
</feature>
<keyword evidence="4" id="KW-1003">Cell membrane</keyword>
<name>A0ABY7RBU9_9PSED</name>
<comment type="similarity">
    <text evidence="2">Belongs to the amino acid-polyamine-organocation (APC) superfamily. Basic amino acid/polyamine antiporter (APA) (TC 2.A.3.2) family.</text>
</comment>
<protein>
    <recommendedName>
        <fullName evidence="9">Arginine-ornithine antiporter</fullName>
    </recommendedName>
</protein>
<feature type="transmembrane region" description="Helical" evidence="10">
    <location>
        <begin position="331"/>
        <end position="352"/>
    </location>
</feature>
<keyword evidence="12" id="KW-1185">Reference proteome</keyword>
<evidence type="ECO:0000256" key="5">
    <source>
        <dbReference type="ARBA" id="ARBA00022692"/>
    </source>
</evidence>
<dbReference type="NCBIfam" id="TIGR00905">
    <property type="entry name" value="2A0302"/>
    <property type="match status" value="1"/>
</dbReference>
<proteinExistence type="inferred from homology"/>
<evidence type="ECO:0000313" key="12">
    <source>
        <dbReference type="Proteomes" id="UP001214301"/>
    </source>
</evidence>
<feature type="transmembrane region" description="Helical" evidence="10">
    <location>
        <begin position="277"/>
        <end position="310"/>
    </location>
</feature>
<keyword evidence="6" id="KW-0029">Amino-acid transport</keyword>
<sequence length="475" mass="51079">MSDSSGKLKLGALVALVVGSMIGGGIFSLPQNMAASAGVGAVLIGWAITAVGMLTLAFVFQTLANRKPDLDGGVYAYAKAGFGDYMGFSSAWGYWISAWLGNVGYFVLLFSTLGYFFPIFGEGNTPAAIIGASILLWAVHFLVLRGIKEAAFINLVTTVAKIVPLVLFTLICLFAFKLDVFTADIWGLGTPELGSVMNQVRNMMLVTVWVFIGIEGASIFSSRAEKRADVGKATVIGFVTVLLFLVLVNVLSLGIMTQPELAKLQNPSMAAVLEHVVGHWGAVLISVGLIISLLGALLSWVLLCAEIMFAAAKDHTMPEFLRRENANQVPANALWLTNAMVQIFLVITLFSSSTYLSLIYLATSMILVPYLWSAAYAFLLALRNETYEQALAERKKDLFIGAIALLYAIWLLYAGGVKYLLLSALLYAPGAILFAKAKREVGQPVFTNVEKLIFAAVVVGALVAAYGLYDGFLTL</sequence>
<evidence type="ECO:0000256" key="10">
    <source>
        <dbReference type="SAM" id="Phobius"/>
    </source>
</evidence>
<feature type="transmembrane region" description="Helical" evidence="10">
    <location>
        <begin position="151"/>
        <end position="176"/>
    </location>
</feature>
<evidence type="ECO:0000256" key="9">
    <source>
        <dbReference type="NCBIfam" id="TIGR03810"/>
    </source>
</evidence>
<dbReference type="PANTHER" id="PTHR42770">
    <property type="entry name" value="AMINO ACID TRANSPORTER-RELATED"/>
    <property type="match status" value="1"/>
</dbReference>
<dbReference type="Gene3D" id="1.20.1740.10">
    <property type="entry name" value="Amino acid/polyamine transporter I"/>
    <property type="match status" value="1"/>
</dbReference>
<feature type="transmembrane region" description="Helical" evidence="10">
    <location>
        <begin position="12"/>
        <end position="29"/>
    </location>
</feature>
<evidence type="ECO:0000256" key="2">
    <source>
        <dbReference type="ARBA" id="ARBA00008220"/>
    </source>
</evidence>
<evidence type="ECO:0000313" key="11">
    <source>
        <dbReference type="EMBL" id="WCI01264.1"/>
    </source>
</evidence>
<dbReference type="Proteomes" id="UP001214301">
    <property type="component" value="Chromosome"/>
</dbReference>
<evidence type="ECO:0000256" key="1">
    <source>
        <dbReference type="ARBA" id="ARBA00004651"/>
    </source>
</evidence>
<comment type="subcellular location">
    <subcellularLocation>
        <location evidence="1">Cell membrane</location>
        <topology evidence="1">Multi-pass membrane protein</topology>
    </subcellularLocation>
</comment>
<evidence type="ECO:0000256" key="3">
    <source>
        <dbReference type="ARBA" id="ARBA00022448"/>
    </source>
</evidence>
<feature type="transmembrane region" description="Helical" evidence="10">
    <location>
        <begin position="358"/>
        <end position="382"/>
    </location>
</feature>
<dbReference type="InterPro" id="IPR004754">
    <property type="entry name" value="Amino_acid_antiprt"/>
</dbReference>
<gene>
    <name evidence="11" type="primary">arcD</name>
    <name evidence="11" type="ORF">PMC74_05015</name>
</gene>
<dbReference type="InterPro" id="IPR022461">
    <property type="entry name" value="Arg/Orn_antiprt_ArcD"/>
</dbReference>
<evidence type="ECO:0000256" key="8">
    <source>
        <dbReference type="ARBA" id="ARBA00023136"/>
    </source>
</evidence>
<dbReference type="PIRSF" id="PIRSF006060">
    <property type="entry name" value="AA_transporter"/>
    <property type="match status" value="1"/>
</dbReference>
<reference evidence="11 12" key="1">
    <citation type="journal article" date="2020" name="Front. Microbiol.">
        <title>Toward Biorecycling: Isolation of a Soil Bacterium That Grows on a Polyurethane Oligomer and Monomer.</title>
        <authorList>
            <person name="Espinosa M.J.C."/>
            <person name="Blanco A.C."/>
            <person name="Schmidgall T."/>
            <person name="Atanasoff-Kardjalieff A.K."/>
            <person name="Kappelmeyer U."/>
            <person name="Tischler D."/>
            <person name="Pieper D.H."/>
            <person name="Heipieper H.J."/>
            <person name="Eberlein C."/>
        </authorList>
    </citation>
    <scope>NUCLEOTIDE SEQUENCE [LARGE SCALE GENOMIC DNA]</scope>
    <source>
        <strain evidence="11 12">TDA1</strain>
    </source>
</reference>
<dbReference type="PANTHER" id="PTHR42770:SF4">
    <property type="entry name" value="ARGININE_ORNITHINE ANTIPORTER-RELATED"/>
    <property type="match status" value="1"/>
</dbReference>
<keyword evidence="8 10" id="KW-0472">Membrane</keyword>
<evidence type="ECO:0000256" key="7">
    <source>
        <dbReference type="ARBA" id="ARBA00022989"/>
    </source>
</evidence>
<evidence type="ECO:0000256" key="4">
    <source>
        <dbReference type="ARBA" id="ARBA00022475"/>
    </source>
</evidence>
<keyword evidence="3" id="KW-0813">Transport</keyword>
<accession>A0ABY7RBU9</accession>
<feature type="transmembrane region" description="Helical" evidence="10">
    <location>
        <begin position="92"/>
        <end position="117"/>
    </location>
</feature>
<evidence type="ECO:0000256" key="6">
    <source>
        <dbReference type="ARBA" id="ARBA00022970"/>
    </source>
</evidence>
<keyword evidence="5 10" id="KW-0812">Transmembrane</keyword>
<dbReference type="RefSeq" id="WP_033701045.1">
    <property type="nucleotide sequence ID" value="NZ_CP116669.1"/>
</dbReference>
<dbReference type="EMBL" id="CP116669">
    <property type="protein sequence ID" value="WCI01264.1"/>
    <property type="molecule type" value="Genomic_DNA"/>
</dbReference>
<feature type="transmembrane region" description="Helical" evidence="10">
    <location>
        <begin position="123"/>
        <end position="144"/>
    </location>
</feature>
<dbReference type="InterPro" id="IPR002293">
    <property type="entry name" value="AA/rel_permease1"/>
</dbReference>